<evidence type="ECO:0000313" key="10">
    <source>
        <dbReference type="Proteomes" id="UP001196980"/>
    </source>
</evidence>
<dbReference type="SMART" id="SM00929">
    <property type="entry name" value="NADH-G_4Fe-4S_3"/>
    <property type="match status" value="1"/>
</dbReference>
<comment type="caution">
    <text evidence="9">The sequence shown here is derived from an EMBL/GenBank/DDBJ whole genome shotgun (WGS) entry which is preliminary data.</text>
</comment>
<keyword evidence="5" id="KW-0411">Iron-sulfur</keyword>
<dbReference type="EMBL" id="JABXWD010000740">
    <property type="protein sequence ID" value="MBV6343689.1"/>
    <property type="molecule type" value="Genomic_DNA"/>
</dbReference>
<dbReference type="PROSITE" id="PS00198">
    <property type="entry name" value="4FE4S_FER_1"/>
    <property type="match status" value="1"/>
</dbReference>
<dbReference type="PROSITE" id="PS51379">
    <property type="entry name" value="4FE4S_FER_2"/>
    <property type="match status" value="2"/>
</dbReference>
<dbReference type="PROSITE" id="PS51085">
    <property type="entry name" value="2FE2S_FER_2"/>
    <property type="match status" value="1"/>
</dbReference>
<feature type="domain" description="2Fe-2S ferredoxin-type" evidence="6">
    <location>
        <begin position="8"/>
        <end position="86"/>
    </location>
</feature>
<dbReference type="InterPro" id="IPR017896">
    <property type="entry name" value="4Fe4S_Fe-S-bd"/>
</dbReference>
<dbReference type="InterPro" id="IPR019574">
    <property type="entry name" value="NADH_UbQ_OxRdtase_Gsu_4Fe4S-bd"/>
</dbReference>
<dbReference type="InterPro" id="IPR017900">
    <property type="entry name" value="4Fe4S_Fe_S_CS"/>
</dbReference>
<dbReference type="InterPro" id="IPR050157">
    <property type="entry name" value="PSI_iron-sulfur_center"/>
</dbReference>
<proteinExistence type="predicted"/>
<dbReference type="CDD" id="cd00207">
    <property type="entry name" value="fer2"/>
    <property type="match status" value="1"/>
</dbReference>
<reference evidence="9 10" key="1">
    <citation type="journal article" date="2020" name="J Geophys Res Biogeosci">
        <title>Magnetotaxis as an Adaptation to Enable Bacterial Shuttling of Microbial Sulfur and Sulfur Cycling Across Aquatic Oxic#Anoxic Interfaces.</title>
        <authorList>
            <person name="Li J."/>
            <person name="Liu P."/>
            <person name="Wang J."/>
            <person name="Roberts A.P."/>
            <person name="Pan Y."/>
        </authorList>
    </citation>
    <scope>NUCLEOTIDE SEQUENCE [LARGE SCALE GENOMIC DNA]</scope>
    <source>
        <strain evidence="9 10">MYR-1_YQ</strain>
    </source>
</reference>
<dbReference type="PANTHER" id="PTHR24960">
    <property type="entry name" value="PHOTOSYSTEM I IRON-SULFUR CENTER-RELATED"/>
    <property type="match status" value="1"/>
</dbReference>
<protein>
    <submittedName>
        <fullName evidence="9">(2Fe-2S)-binding protein</fullName>
    </submittedName>
</protein>
<feature type="domain" description="4Fe-4S ferredoxin-type" evidence="7">
    <location>
        <begin position="145"/>
        <end position="174"/>
    </location>
</feature>
<organism evidence="9 10">
    <name type="scientific">Candidatus Magnetobacterium casense</name>
    <dbReference type="NCBI Taxonomy" id="1455061"/>
    <lineage>
        <taxon>Bacteria</taxon>
        <taxon>Pseudomonadati</taxon>
        <taxon>Nitrospirota</taxon>
        <taxon>Thermodesulfovibrionia</taxon>
        <taxon>Thermodesulfovibrionales</taxon>
        <taxon>Candidatus Magnetobacteriaceae</taxon>
        <taxon>Candidatus Magnetobacterium</taxon>
    </lineage>
</organism>
<keyword evidence="10" id="KW-1185">Reference proteome</keyword>
<sequence>MTTAIAEDTVTLTINGQTITSEGGKTVLEVCRERGIYIPTMCYDERLEAYGGCRLCIVEVKGQARPLSSCTTPIREGMEVTTESDRLTRLRKTVLELLLSNHPNDCMFCDKAGVCTLQDLVYRYGVRYDKYYGEMWNLPKKDDNPFISYDPNKCVLCSRCVNICQNVVMKGTIDMTGRGFYSKPDTAFCKPLTPDICLFCGQCVSTCPVGALT</sequence>
<evidence type="ECO:0000256" key="1">
    <source>
        <dbReference type="ARBA" id="ARBA00001966"/>
    </source>
</evidence>
<dbReference type="RefSeq" id="WP_218254302.1">
    <property type="nucleotide sequence ID" value="NZ_JABXWD010000740.1"/>
</dbReference>
<dbReference type="Pfam" id="PF10588">
    <property type="entry name" value="NADH-G_4Fe-4S_3"/>
    <property type="match status" value="1"/>
</dbReference>
<evidence type="ECO:0000256" key="4">
    <source>
        <dbReference type="ARBA" id="ARBA00023004"/>
    </source>
</evidence>
<feature type="domain" description="4Fe-4S His(Cys)3-ligated-type" evidence="8">
    <location>
        <begin position="86"/>
        <end position="125"/>
    </location>
</feature>
<feature type="non-terminal residue" evidence="9">
    <location>
        <position position="213"/>
    </location>
</feature>
<keyword evidence="3" id="KW-0479">Metal-binding</keyword>
<dbReference type="PANTHER" id="PTHR24960:SF84">
    <property type="entry name" value="HYDROGENASE SUBUNIT"/>
    <property type="match status" value="1"/>
</dbReference>
<feature type="domain" description="4Fe-4S ferredoxin-type" evidence="7">
    <location>
        <begin position="188"/>
        <end position="213"/>
    </location>
</feature>
<dbReference type="Proteomes" id="UP001196980">
    <property type="component" value="Unassembled WGS sequence"/>
</dbReference>
<evidence type="ECO:0000259" key="6">
    <source>
        <dbReference type="PROSITE" id="PS51085"/>
    </source>
</evidence>
<evidence type="ECO:0000259" key="7">
    <source>
        <dbReference type="PROSITE" id="PS51379"/>
    </source>
</evidence>
<accession>A0ABS6S5E2</accession>
<comment type="cofactor">
    <cofactor evidence="1">
        <name>[4Fe-4S] cluster</name>
        <dbReference type="ChEBI" id="CHEBI:49883"/>
    </cofactor>
</comment>
<dbReference type="PROSITE" id="PS00641">
    <property type="entry name" value="COMPLEX1_75K_1"/>
    <property type="match status" value="1"/>
</dbReference>
<dbReference type="InterPro" id="IPR000283">
    <property type="entry name" value="NADH_UbQ_OxRdtase_75kDa_su_CS"/>
</dbReference>
<keyword evidence="4" id="KW-0408">Iron</keyword>
<evidence type="ECO:0000259" key="8">
    <source>
        <dbReference type="PROSITE" id="PS51839"/>
    </source>
</evidence>
<dbReference type="InterPro" id="IPR001041">
    <property type="entry name" value="2Fe-2S_ferredoxin-type"/>
</dbReference>
<dbReference type="Pfam" id="PF22117">
    <property type="entry name" value="Fer4_Nqo3"/>
    <property type="match status" value="1"/>
</dbReference>
<evidence type="ECO:0000313" key="9">
    <source>
        <dbReference type="EMBL" id="MBV6343689.1"/>
    </source>
</evidence>
<dbReference type="Pfam" id="PF13510">
    <property type="entry name" value="Fer2_4"/>
    <property type="match status" value="1"/>
</dbReference>
<evidence type="ECO:0000256" key="3">
    <source>
        <dbReference type="ARBA" id="ARBA00022723"/>
    </source>
</evidence>
<keyword evidence="2" id="KW-0004">4Fe-4S</keyword>
<gene>
    <name evidence="9" type="ORF">HWQ67_19145</name>
</gene>
<name>A0ABS6S5E2_9BACT</name>
<dbReference type="PROSITE" id="PS51839">
    <property type="entry name" value="4FE4S_HC3"/>
    <property type="match status" value="1"/>
</dbReference>
<dbReference type="InterPro" id="IPR054351">
    <property type="entry name" value="NADH_UbQ_OxRdtase_ferredoxin"/>
</dbReference>
<evidence type="ECO:0000256" key="2">
    <source>
        <dbReference type="ARBA" id="ARBA00022485"/>
    </source>
</evidence>
<evidence type="ECO:0000256" key="5">
    <source>
        <dbReference type="ARBA" id="ARBA00023014"/>
    </source>
</evidence>